<feature type="domain" description="PPIase cyclophilin-type" evidence="6">
    <location>
        <begin position="376"/>
        <end position="493"/>
    </location>
</feature>
<comment type="caution">
    <text evidence="8">The sequence shown here is derived from an EMBL/GenBank/DDBJ whole genome shotgun (WGS) entry which is preliminary data.</text>
</comment>
<dbReference type="Proteomes" id="UP001415857">
    <property type="component" value="Unassembled WGS sequence"/>
</dbReference>
<dbReference type="InterPro" id="IPR029000">
    <property type="entry name" value="Cyclophilin-like_dom_sf"/>
</dbReference>
<keyword evidence="2" id="KW-0793">Thylakoid</keyword>
<keyword evidence="9" id="KW-1185">Reference proteome</keyword>
<evidence type="ECO:0000256" key="1">
    <source>
        <dbReference type="ARBA" id="ARBA00013194"/>
    </source>
</evidence>
<dbReference type="SUPFAM" id="SSF101112">
    <property type="entry name" value="Oxygen-evolving enhancer protein 3"/>
    <property type="match status" value="1"/>
</dbReference>
<dbReference type="Pfam" id="PF21329">
    <property type="entry name" value="CYP38_PsbQ-like"/>
    <property type="match status" value="1"/>
</dbReference>
<evidence type="ECO:0000256" key="3">
    <source>
        <dbReference type="ARBA" id="ARBA00023110"/>
    </source>
</evidence>
<evidence type="ECO:0000259" key="7">
    <source>
        <dbReference type="Pfam" id="PF21329"/>
    </source>
</evidence>
<dbReference type="Gene3D" id="2.40.100.10">
    <property type="entry name" value="Cyclophilin-like"/>
    <property type="match status" value="1"/>
</dbReference>
<dbReference type="InterPro" id="IPR044665">
    <property type="entry name" value="E_coli_cyclophilin_A-like"/>
</dbReference>
<keyword evidence="4" id="KW-0413">Isomerase</keyword>
<dbReference type="EMBL" id="JBBPBK010000013">
    <property type="protein sequence ID" value="KAK9272608.1"/>
    <property type="molecule type" value="Genomic_DNA"/>
</dbReference>
<dbReference type="EC" id="5.2.1.8" evidence="1"/>
<dbReference type="Pfam" id="PF00160">
    <property type="entry name" value="Pro_isomerase"/>
    <property type="match status" value="1"/>
</dbReference>
<keyword evidence="3" id="KW-0697">Rotamase</keyword>
<organism evidence="8 9">
    <name type="scientific">Liquidambar formosana</name>
    <name type="common">Formosan gum</name>
    <dbReference type="NCBI Taxonomy" id="63359"/>
    <lineage>
        <taxon>Eukaryota</taxon>
        <taxon>Viridiplantae</taxon>
        <taxon>Streptophyta</taxon>
        <taxon>Embryophyta</taxon>
        <taxon>Tracheophyta</taxon>
        <taxon>Spermatophyta</taxon>
        <taxon>Magnoliopsida</taxon>
        <taxon>eudicotyledons</taxon>
        <taxon>Gunneridae</taxon>
        <taxon>Pentapetalae</taxon>
        <taxon>Saxifragales</taxon>
        <taxon>Altingiaceae</taxon>
        <taxon>Liquidambar</taxon>
    </lineage>
</organism>
<dbReference type="InterPro" id="IPR023222">
    <property type="entry name" value="PsbQ-like_dom_sf"/>
</dbReference>
<dbReference type="InterPro" id="IPR048563">
    <property type="entry name" value="CYP38_PsbQ-like"/>
</dbReference>
<gene>
    <name evidence="8" type="ORF">L1049_002983</name>
</gene>
<dbReference type="SUPFAM" id="SSF50891">
    <property type="entry name" value="Cyclophilin-like"/>
    <property type="match status" value="1"/>
</dbReference>
<dbReference type="GO" id="GO:0003755">
    <property type="term" value="F:peptidyl-prolyl cis-trans isomerase activity"/>
    <property type="evidence" value="ECO:0007669"/>
    <property type="project" value="UniProtKB-KW"/>
</dbReference>
<evidence type="ECO:0000256" key="5">
    <source>
        <dbReference type="SAM" id="Coils"/>
    </source>
</evidence>
<dbReference type="InterPro" id="IPR002130">
    <property type="entry name" value="Cyclophilin-type_PPIase_dom"/>
</dbReference>
<evidence type="ECO:0000256" key="2">
    <source>
        <dbReference type="ARBA" id="ARBA00023078"/>
    </source>
</evidence>
<evidence type="ECO:0000256" key="4">
    <source>
        <dbReference type="ARBA" id="ARBA00023235"/>
    </source>
</evidence>
<evidence type="ECO:0000313" key="8">
    <source>
        <dbReference type="EMBL" id="KAK9272608.1"/>
    </source>
</evidence>
<sequence length="500" mass="54711">MSSNFIPLLAYMRETKRGFEPATSIFPTVVFTGGGEHVEKGGADLDFKVRLRYWGSHVAELGVADCGSSHCGFALNLRCDLERLQKNGNVYVAILAQGVMIPIEDEKTSMPGVESSHAIDRLAQNYPPAIYASQVHRATLGFGGSDPDCSAGIHKNHHPFQLHNEQKGRQFSLKECAISIALAAGLITGVPALGWSADAFAASPVLPDISVLISGPPIKDPGALLRYALPINNKAIREVQKPLEDITESLKVAGVKALDSVERNLRQASRALNQGKTLIIDGLAESKKDNGKELLEKLEAGMDELQQIVEDKNRDAVAPKQKELLQYVGSVEEDMVDGFPYEVPEEYQSMPLLKGRATVDMKVKVKDNPNLDECVFRIVLDGYNAPVTAGNFVDLVERHFYDGMEIQRADGFVVQTGDPEGPAEGFIDPSTEKTRTIPLEIMVDGEKAPVYGATLEELGLYKAQTKLPFNAFGTMAMARDVRTQIHTIAVPFFTYTRCFC</sequence>
<dbReference type="AlphaFoldDB" id="A0AAP0R998"/>
<keyword evidence="5" id="KW-0175">Coiled coil</keyword>
<evidence type="ECO:0000313" key="9">
    <source>
        <dbReference type="Proteomes" id="UP001415857"/>
    </source>
</evidence>
<proteinExistence type="predicted"/>
<feature type="domain" description="Peptidyl-prolyl cis-trans isomerase CYP38-like PsbQ-like" evidence="7">
    <location>
        <begin position="220"/>
        <end position="336"/>
    </location>
</feature>
<reference evidence="8 9" key="1">
    <citation type="journal article" date="2024" name="Plant J.">
        <title>Genome sequences and population genomics reveal climatic adaptation and genomic divergence between two closely related sweetgum species.</title>
        <authorList>
            <person name="Xu W.Q."/>
            <person name="Ren C.Q."/>
            <person name="Zhang X.Y."/>
            <person name="Comes H.P."/>
            <person name="Liu X.H."/>
            <person name="Li Y.G."/>
            <person name="Kettle C.J."/>
            <person name="Jalonen R."/>
            <person name="Gaisberger H."/>
            <person name="Ma Y.Z."/>
            <person name="Qiu Y.X."/>
        </authorList>
    </citation>
    <scope>NUCLEOTIDE SEQUENCE [LARGE SCALE GENOMIC DNA]</scope>
    <source>
        <strain evidence="8">Hangzhou</strain>
    </source>
</reference>
<accession>A0AAP0R998</accession>
<feature type="coiled-coil region" evidence="5">
    <location>
        <begin position="258"/>
        <end position="315"/>
    </location>
</feature>
<dbReference type="Gene3D" id="1.20.120.290">
    <property type="entry name" value="Oxygen-evolving enhancer protein 3 (PsbQ), four-helix up-down bundle"/>
    <property type="match status" value="1"/>
</dbReference>
<dbReference type="PANTHER" id="PTHR43246">
    <property type="entry name" value="PEPTIDYL-PROLYL CIS-TRANS ISOMERASE CYP38, CHLOROPLASTIC"/>
    <property type="match status" value="1"/>
</dbReference>
<evidence type="ECO:0000259" key="6">
    <source>
        <dbReference type="Pfam" id="PF00160"/>
    </source>
</evidence>
<protein>
    <recommendedName>
        <fullName evidence="1">peptidylprolyl isomerase</fullName>
        <ecNumber evidence="1">5.2.1.8</ecNumber>
    </recommendedName>
</protein>
<name>A0AAP0R998_LIQFO</name>